<name>A0A0D3EK60_9ORYZ</name>
<dbReference type="CDD" id="cd06183">
    <property type="entry name" value="cyt_b5_reduct_like"/>
    <property type="match status" value="1"/>
</dbReference>
<dbReference type="InterPro" id="IPR017927">
    <property type="entry name" value="FAD-bd_FR_type"/>
</dbReference>
<dbReference type="GO" id="GO:0031090">
    <property type="term" value="C:organelle membrane"/>
    <property type="evidence" value="ECO:0007669"/>
    <property type="project" value="UniProtKB-ARBA"/>
</dbReference>
<comment type="subcellular location">
    <subcellularLocation>
        <location evidence="2">Mitochondrion</location>
    </subcellularLocation>
</comment>
<evidence type="ECO:0000313" key="13">
    <source>
        <dbReference type="EnsemblPlants" id="OBART01G04800.1"/>
    </source>
</evidence>
<evidence type="ECO:0000256" key="1">
    <source>
        <dbReference type="ARBA" id="ARBA00001974"/>
    </source>
</evidence>
<evidence type="ECO:0000256" key="6">
    <source>
        <dbReference type="ARBA" id="ARBA00022827"/>
    </source>
</evidence>
<organism evidence="13">
    <name type="scientific">Oryza barthii</name>
    <dbReference type="NCBI Taxonomy" id="65489"/>
    <lineage>
        <taxon>Eukaryota</taxon>
        <taxon>Viridiplantae</taxon>
        <taxon>Streptophyta</taxon>
        <taxon>Embryophyta</taxon>
        <taxon>Tracheophyta</taxon>
        <taxon>Spermatophyta</taxon>
        <taxon>Magnoliopsida</taxon>
        <taxon>Liliopsida</taxon>
        <taxon>Poales</taxon>
        <taxon>Poaceae</taxon>
        <taxon>BOP clade</taxon>
        <taxon>Oryzoideae</taxon>
        <taxon>Oryzeae</taxon>
        <taxon>Oryzinae</taxon>
        <taxon>Oryza</taxon>
    </lineage>
</organism>
<accession>A0A0D3EK60</accession>
<dbReference type="PRINTS" id="PR00406">
    <property type="entry name" value="CYTB5RDTASE"/>
</dbReference>
<protein>
    <recommendedName>
        <fullName evidence="4">cytochrome-b5 reductase</fullName>
        <ecNumber evidence="4">1.6.2.2</ecNumber>
    </recommendedName>
</protein>
<feature type="binding site" evidence="11">
    <location>
        <position position="117"/>
    </location>
    <ligand>
        <name>FAD</name>
        <dbReference type="ChEBI" id="CHEBI:57692"/>
    </ligand>
</feature>
<feature type="domain" description="FAD-binding FR-type" evidence="12">
    <location>
        <begin position="59"/>
        <end position="167"/>
    </location>
</feature>
<feature type="binding site" evidence="11">
    <location>
        <position position="143"/>
    </location>
    <ligand>
        <name>FAD</name>
        <dbReference type="ChEBI" id="CHEBI:57692"/>
    </ligand>
</feature>
<feature type="binding site" evidence="11">
    <location>
        <position position="118"/>
    </location>
    <ligand>
        <name>FAD</name>
        <dbReference type="ChEBI" id="CHEBI:57692"/>
    </ligand>
</feature>
<dbReference type="FunFam" id="3.40.50.80:FF:000009">
    <property type="entry name" value="NADH-cytochrome b5 reductase"/>
    <property type="match status" value="1"/>
</dbReference>
<proteinExistence type="inferred from homology"/>
<dbReference type="InterPro" id="IPR001834">
    <property type="entry name" value="CBR-like"/>
</dbReference>
<evidence type="ECO:0000259" key="12">
    <source>
        <dbReference type="PROSITE" id="PS51384"/>
    </source>
</evidence>
<dbReference type="HOGENOM" id="CLU_003827_9_5_1"/>
<dbReference type="SUPFAM" id="SSF63380">
    <property type="entry name" value="Riboflavin synthase domain-like"/>
    <property type="match status" value="1"/>
</dbReference>
<keyword evidence="8" id="KW-0520">NAD</keyword>
<dbReference type="Gramene" id="OBART01G04800.1">
    <property type="protein sequence ID" value="OBART01G04800.1"/>
    <property type="gene ID" value="OBART01G04800"/>
</dbReference>
<keyword evidence="9" id="KW-0496">Mitochondrion</keyword>
<evidence type="ECO:0000313" key="14">
    <source>
        <dbReference type="Proteomes" id="UP000026960"/>
    </source>
</evidence>
<dbReference type="GO" id="GO:0090524">
    <property type="term" value="F:cytochrome-b5 reductase activity, acting on NADH"/>
    <property type="evidence" value="ECO:0007669"/>
    <property type="project" value="UniProtKB-EC"/>
</dbReference>
<comment type="similarity">
    <text evidence="3">Belongs to the flavoprotein pyridine nucleotide cytochrome reductase family.</text>
</comment>
<dbReference type="Gene3D" id="3.40.50.80">
    <property type="entry name" value="Nucleotide-binding domain of ferredoxin-NADP reductase (FNR) module"/>
    <property type="match status" value="1"/>
</dbReference>
<evidence type="ECO:0000256" key="10">
    <source>
        <dbReference type="ARBA" id="ARBA00047682"/>
    </source>
</evidence>
<dbReference type="InterPro" id="IPR031421">
    <property type="entry name" value="DUF4666"/>
</dbReference>
<dbReference type="Gene3D" id="2.40.30.10">
    <property type="entry name" value="Translation factors"/>
    <property type="match status" value="1"/>
</dbReference>
<dbReference type="Pfam" id="PF15697">
    <property type="entry name" value="DUF4666"/>
    <property type="match status" value="1"/>
</dbReference>
<dbReference type="InterPro" id="IPR017938">
    <property type="entry name" value="Riboflavin_synthase-like_b-brl"/>
</dbReference>
<evidence type="ECO:0000256" key="9">
    <source>
        <dbReference type="ARBA" id="ARBA00023128"/>
    </source>
</evidence>
<evidence type="ECO:0000256" key="7">
    <source>
        <dbReference type="ARBA" id="ARBA00023002"/>
    </source>
</evidence>
<comment type="catalytic activity">
    <reaction evidence="10">
        <text>2 Fe(III)-[cytochrome b5] + NADH = 2 Fe(II)-[cytochrome b5] + NAD(+) + H(+)</text>
        <dbReference type="Rhea" id="RHEA:46680"/>
        <dbReference type="Rhea" id="RHEA-COMP:10438"/>
        <dbReference type="Rhea" id="RHEA-COMP:10439"/>
        <dbReference type="ChEBI" id="CHEBI:15378"/>
        <dbReference type="ChEBI" id="CHEBI:29033"/>
        <dbReference type="ChEBI" id="CHEBI:29034"/>
        <dbReference type="ChEBI" id="CHEBI:57540"/>
        <dbReference type="ChEBI" id="CHEBI:57945"/>
        <dbReference type="EC" id="1.6.2.2"/>
    </reaction>
</comment>
<dbReference type="PANTHER" id="PTHR19370">
    <property type="entry name" value="NADH-CYTOCHROME B5 REDUCTASE"/>
    <property type="match status" value="1"/>
</dbReference>
<dbReference type="Pfam" id="PF00175">
    <property type="entry name" value="NAD_binding_1"/>
    <property type="match status" value="1"/>
</dbReference>
<dbReference type="PANTHER" id="PTHR19370:SF171">
    <property type="entry name" value="NADH-CYTOCHROME B5 REDUCTASE 2"/>
    <property type="match status" value="1"/>
</dbReference>
<keyword evidence="14" id="KW-1185">Reference proteome</keyword>
<feature type="binding site" evidence="11">
    <location>
        <position position="116"/>
    </location>
    <ligand>
        <name>FAD</name>
        <dbReference type="ChEBI" id="CHEBI:57692"/>
    </ligand>
</feature>
<reference evidence="13" key="1">
    <citation type="journal article" date="2009" name="Rice">
        <title>De Novo Next Generation Sequencing of Plant Genomes.</title>
        <authorList>
            <person name="Rounsley S."/>
            <person name="Marri P.R."/>
            <person name="Yu Y."/>
            <person name="He R."/>
            <person name="Sisneros N."/>
            <person name="Goicoechea J.L."/>
            <person name="Lee S.J."/>
            <person name="Angelova A."/>
            <person name="Kudrna D."/>
            <person name="Luo M."/>
            <person name="Affourtit J."/>
            <person name="Desany B."/>
            <person name="Knight J."/>
            <person name="Niazi F."/>
            <person name="Egholm M."/>
            <person name="Wing R.A."/>
        </authorList>
    </citation>
    <scope>NUCLEOTIDE SEQUENCE [LARGE SCALE GENOMIC DNA]</scope>
    <source>
        <strain evidence="13">cv. IRGC 105608</strain>
    </source>
</reference>
<dbReference type="STRING" id="65489.A0A0D3EK60"/>
<keyword evidence="7" id="KW-0560">Oxidoreductase</keyword>
<dbReference type="PRINTS" id="PR00371">
    <property type="entry name" value="FPNCR"/>
</dbReference>
<dbReference type="InterPro" id="IPR001433">
    <property type="entry name" value="OxRdtase_FAD/NAD-bd"/>
</dbReference>
<dbReference type="AlphaFoldDB" id="A0A0D3EK60"/>
<dbReference type="InterPro" id="IPR039261">
    <property type="entry name" value="FNR_nucleotide-bd"/>
</dbReference>
<dbReference type="EnsemblPlants" id="OBART01G04800.1">
    <property type="protein sequence ID" value="OBART01G04800.1"/>
    <property type="gene ID" value="OBART01G04800"/>
</dbReference>
<evidence type="ECO:0000256" key="11">
    <source>
        <dbReference type="PIRSR" id="PIRSR601834-1"/>
    </source>
</evidence>
<evidence type="ECO:0000256" key="3">
    <source>
        <dbReference type="ARBA" id="ARBA00006105"/>
    </source>
</evidence>
<dbReference type="PaxDb" id="65489-OBART01G04800.1"/>
<comment type="cofactor">
    <cofactor evidence="1 11">
        <name>FAD</name>
        <dbReference type="ChEBI" id="CHEBI:57692"/>
    </cofactor>
</comment>
<dbReference type="eggNOG" id="KOG0534">
    <property type="taxonomic scope" value="Eukaryota"/>
</dbReference>
<keyword evidence="5 11" id="KW-0285">Flavoprotein</keyword>
<dbReference type="SUPFAM" id="SSF52343">
    <property type="entry name" value="Ferredoxin reductase-like, C-terminal NADP-linked domain"/>
    <property type="match status" value="1"/>
</dbReference>
<feature type="binding site" evidence="11">
    <location>
        <position position="142"/>
    </location>
    <ligand>
        <name>FAD</name>
        <dbReference type="ChEBI" id="CHEBI:57692"/>
    </ligand>
</feature>
<feature type="binding site" evidence="11">
    <location>
        <position position="135"/>
    </location>
    <ligand>
        <name>FAD</name>
        <dbReference type="ChEBI" id="CHEBI:57692"/>
    </ligand>
</feature>
<dbReference type="FunFam" id="2.40.30.10:FF:000032">
    <property type="entry name" value="NADH-cytochrome b5 reductase"/>
    <property type="match status" value="1"/>
</dbReference>
<dbReference type="EC" id="1.6.2.2" evidence="4"/>
<evidence type="ECO:0000256" key="8">
    <source>
        <dbReference type="ARBA" id="ARBA00023027"/>
    </source>
</evidence>
<dbReference type="InterPro" id="IPR008333">
    <property type="entry name" value="Cbr1-like_FAD-bd_dom"/>
</dbReference>
<feature type="binding site" evidence="11">
    <location>
        <position position="141"/>
    </location>
    <ligand>
        <name>FAD</name>
        <dbReference type="ChEBI" id="CHEBI:57692"/>
    </ligand>
</feature>
<dbReference type="Proteomes" id="UP000026960">
    <property type="component" value="Chromosome 1"/>
</dbReference>
<evidence type="ECO:0000256" key="5">
    <source>
        <dbReference type="ARBA" id="ARBA00022630"/>
    </source>
</evidence>
<dbReference type="PROSITE" id="PS51384">
    <property type="entry name" value="FAD_FR"/>
    <property type="match status" value="1"/>
</dbReference>
<sequence length="572" mass="62971">MAALLLRRLAGTHRGRVPLAAAAAVAGGAALFCASSPPIIALMEEKGEDAATKVALNPDKWLEFKLQEKATVSHNSQLFRFSFDPSTKLGLDVASCLITRAPIGEEVEGRRKFVIRPYTPISDPDSKGYFDLLIKVYPDGKMSQYFASLKPGDVVEVKGPIEKLRYSPNMKKQIGMIAGGTGITPMLQVVRAILKNRDDNTQVSLIYANVSPDDILLKRELDRLASSYPNFKVFYTVDKPSNDWRGGVGYISKDMALKGLPRPGEDSLILVCGPPGMMNHISGDKAKDRSQGELTGILKELGYTADMPRFVAASISSSSPRRSGETEREGRVSGWAAMRGRFSPRYACDANPMPATRIRAHPWCSAAAARGVLGLRPAIDCACGCAAVVPRGTRDRFRHRRLSGCRRRRGGRVWDWNHEVASRRGFGFLSPLLGWDSCGKRGEKTATRFGLLRARRTTVRKMAGLQRSSQTFRRSGSSGLVWDERLMLDGHSERDQEDGALELRHSRSVGSIGLQRRHGDGAGHTRCNNSQAFHTRRMPPAQDPPSPKVPGCIFCGIFRKPVLSEPSKPRRF</sequence>
<dbReference type="InterPro" id="IPR001709">
    <property type="entry name" value="Flavoprot_Pyr_Nucl_cyt_Rdtase"/>
</dbReference>
<feature type="binding site" evidence="11">
    <location>
        <position position="184"/>
    </location>
    <ligand>
        <name>FAD</name>
        <dbReference type="ChEBI" id="CHEBI:57692"/>
    </ligand>
</feature>
<reference evidence="13" key="2">
    <citation type="submission" date="2015-03" db="UniProtKB">
        <authorList>
            <consortium name="EnsemblPlants"/>
        </authorList>
    </citation>
    <scope>IDENTIFICATION</scope>
</reference>
<feature type="binding site" evidence="11">
    <location>
        <position position="133"/>
    </location>
    <ligand>
        <name>FAD</name>
        <dbReference type="ChEBI" id="CHEBI:57692"/>
    </ligand>
</feature>
<keyword evidence="6 11" id="KW-0274">FAD</keyword>
<evidence type="ECO:0000256" key="2">
    <source>
        <dbReference type="ARBA" id="ARBA00004173"/>
    </source>
</evidence>
<dbReference type="Pfam" id="PF00970">
    <property type="entry name" value="FAD_binding_6"/>
    <property type="match status" value="1"/>
</dbReference>
<evidence type="ECO:0000256" key="4">
    <source>
        <dbReference type="ARBA" id="ARBA00012011"/>
    </source>
</evidence>
<dbReference type="GO" id="GO:0005739">
    <property type="term" value="C:mitochondrion"/>
    <property type="evidence" value="ECO:0007669"/>
    <property type="project" value="UniProtKB-SubCell"/>
</dbReference>